<dbReference type="Pfam" id="PF00534">
    <property type="entry name" value="Glycos_transf_1"/>
    <property type="match status" value="1"/>
</dbReference>
<evidence type="ECO:0000313" key="5">
    <source>
        <dbReference type="EMBL" id="NEL54830.1"/>
    </source>
</evidence>
<comment type="caution">
    <text evidence="5">The sequence shown here is derived from an EMBL/GenBank/DDBJ whole genome shotgun (WGS) entry which is preliminary data.</text>
</comment>
<gene>
    <name evidence="5" type="ORF">G1H19_12540</name>
</gene>
<dbReference type="AlphaFoldDB" id="A0A7K3WGH6"/>
<dbReference type="PANTHER" id="PTHR12526">
    <property type="entry name" value="GLYCOSYLTRANSFERASE"/>
    <property type="match status" value="1"/>
</dbReference>
<evidence type="ECO:0000313" key="6">
    <source>
        <dbReference type="Proteomes" id="UP000470470"/>
    </source>
</evidence>
<feature type="domain" description="Glycosyltransferase subfamily 4-like N-terminal" evidence="4">
    <location>
        <begin position="26"/>
        <end position="182"/>
    </location>
</feature>
<dbReference type="GO" id="GO:0016757">
    <property type="term" value="F:glycosyltransferase activity"/>
    <property type="evidence" value="ECO:0007669"/>
    <property type="project" value="UniProtKB-KW"/>
</dbReference>
<dbReference type="EMBL" id="JAAGWK010000016">
    <property type="protein sequence ID" value="NEL54830.1"/>
    <property type="molecule type" value="Genomic_DNA"/>
</dbReference>
<keyword evidence="2 5" id="KW-0808">Transferase</keyword>
<keyword evidence="1" id="KW-0328">Glycosyltransferase</keyword>
<dbReference type="InterPro" id="IPR028098">
    <property type="entry name" value="Glyco_trans_4-like_N"/>
</dbReference>
<sequence>MTERSRSTTRVLEGRRVAEVLATSTGGVGTHVRSVLPALGAAGAALRVCGPRETQALFDFTTAGADFRAVGISAGLDPVADGRAVLALRRATTGADLVHAHGLRAGLVAAAALAADRGGARRPLVLSLHNALPEGGGLRHTVLQAAERATVRRADMVLAASADLADNALALGGRDVRVAPVSAPPLPPPLRPRPEVRAALGLDDALRPLVLAVGRLHPQKGYDVLLDAAARWARGPVDPLVVVAGDGPLQQHLQQRIDTEGLPVRLLGRRSDVADLLSAADVVALPSTWEARSLTAQEALRSGVPLVATRVGGLPELVGDAAVLVPPGDADALAREVTAVLGDPGRSAELSRRGRAQAARWPDEAATARQLVAVYRELLGPPADRPQP</sequence>
<dbReference type="Gene3D" id="3.40.50.2000">
    <property type="entry name" value="Glycogen Phosphorylase B"/>
    <property type="match status" value="2"/>
</dbReference>
<keyword evidence="6" id="KW-1185">Reference proteome</keyword>
<dbReference type="PANTHER" id="PTHR12526:SF510">
    <property type="entry name" value="D-INOSITOL 3-PHOSPHATE GLYCOSYLTRANSFERASE"/>
    <property type="match status" value="1"/>
</dbReference>
<feature type="domain" description="Glycosyl transferase family 1" evidence="3">
    <location>
        <begin position="207"/>
        <end position="356"/>
    </location>
</feature>
<dbReference type="InterPro" id="IPR001296">
    <property type="entry name" value="Glyco_trans_1"/>
</dbReference>
<evidence type="ECO:0000259" key="3">
    <source>
        <dbReference type="Pfam" id="PF00534"/>
    </source>
</evidence>
<accession>A0A7K3WGH6</accession>
<evidence type="ECO:0000256" key="1">
    <source>
        <dbReference type="ARBA" id="ARBA00022676"/>
    </source>
</evidence>
<dbReference type="CDD" id="cd03801">
    <property type="entry name" value="GT4_PimA-like"/>
    <property type="match status" value="1"/>
</dbReference>
<dbReference type="SUPFAM" id="SSF53756">
    <property type="entry name" value="UDP-Glycosyltransferase/glycogen phosphorylase"/>
    <property type="match status" value="1"/>
</dbReference>
<dbReference type="Proteomes" id="UP000470470">
    <property type="component" value="Unassembled WGS sequence"/>
</dbReference>
<evidence type="ECO:0000256" key="2">
    <source>
        <dbReference type="ARBA" id="ARBA00022679"/>
    </source>
</evidence>
<proteinExistence type="predicted"/>
<organism evidence="5 6">
    <name type="scientific">Goekera deserti</name>
    <dbReference type="NCBI Taxonomy" id="2497753"/>
    <lineage>
        <taxon>Bacteria</taxon>
        <taxon>Bacillati</taxon>
        <taxon>Actinomycetota</taxon>
        <taxon>Actinomycetes</taxon>
        <taxon>Geodermatophilales</taxon>
        <taxon>Geodermatophilaceae</taxon>
        <taxon>Goekera</taxon>
    </lineage>
</organism>
<dbReference type="RefSeq" id="WP_162392107.1">
    <property type="nucleotide sequence ID" value="NZ_JAABOZ010000001.1"/>
</dbReference>
<evidence type="ECO:0000259" key="4">
    <source>
        <dbReference type="Pfam" id="PF13579"/>
    </source>
</evidence>
<dbReference type="Pfam" id="PF13579">
    <property type="entry name" value="Glyco_trans_4_4"/>
    <property type="match status" value="1"/>
</dbReference>
<name>A0A7K3WGH6_9ACTN</name>
<protein>
    <submittedName>
        <fullName evidence="5">Glycosyltransferase family 4 protein</fullName>
    </submittedName>
</protein>
<reference evidence="5 6" key="1">
    <citation type="submission" date="2020-02" db="EMBL/GenBank/DDBJ databases">
        <title>The whole genome sequence of CPCC 205119.</title>
        <authorList>
            <person name="Jiang Z."/>
        </authorList>
    </citation>
    <scope>NUCLEOTIDE SEQUENCE [LARGE SCALE GENOMIC DNA]</scope>
    <source>
        <strain evidence="5 6">CPCC 205119</strain>
    </source>
</reference>